<evidence type="ECO:0000313" key="2">
    <source>
        <dbReference type="Proteomes" id="UP000293995"/>
    </source>
</evidence>
<gene>
    <name evidence="1" type="ORF">ET475_13595</name>
</gene>
<dbReference type="Proteomes" id="UP000293995">
    <property type="component" value="Chromosome"/>
</dbReference>
<dbReference type="OrthoDB" id="1093631at2"/>
<protein>
    <submittedName>
        <fullName evidence="1">Uncharacterized protein</fullName>
    </submittedName>
</protein>
<keyword evidence="2" id="KW-1185">Reference proteome</keyword>
<organism evidence="1 2">
    <name type="scientific">Microbacterium protaetiae</name>
    <dbReference type="NCBI Taxonomy" id="2509458"/>
    <lineage>
        <taxon>Bacteria</taxon>
        <taxon>Bacillati</taxon>
        <taxon>Actinomycetota</taxon>
        <taxon>Actinomycetes</taxon>
        <taxon>Micrococcales</taxon>
        <taxon>Microbacteriaceae</taxon>
        <taxon>Microbacterium</taxon>
    </lineage>
</organism>
<dbReference type="AlphaFoldDB" id="A0A4P6EI55"/>
<dbReference type="RefSeq" id="WP_129391319.1">
    <property type="nucleotide sequence ID" value="NZ_CP035494.1"/>
</dbReference>
<dbReference type="EMBL" id="CP035494">
    <property type="protein sequence ID" value="QAY60919.1"/>
    <property type="molecule type" value="Genomic_DNA"/>
</dbReference>
<evidence type="ECO:0000313" key="1">
    <source>
        <dbReference type="EMBL" id="QAY60919.1"/>
    </source>
</evidence>
<reference evidence="1 2" key="1">
    <citation type="submission" date="2019-01" db="EMBL/GenBank/DDBJ databases">
        <title>Genome sequencing of strain DFW100M-13.</title>
        <authorList>
            <person name="Heo J."/>
            <person name="Kim S.-J."/>
            <person name="Kim J.-S."/>
            <person name="Hong S.-B."/>
            <person name="Kwon S.-W."/>
        </authorList>
    </citation>
    <scope>NUCLEOTIDE SEQUENCE [LARGE SCALE GENOMIC DNA]</scope>
    <source>
        <strain evidence="1 2">DFW100M-13</strain>
    </source>
</reference>
<proteinExistence type="predicted"/>
<sequence>MDLTVEQLIFQDGSIAEFSISYRMMRGGAALWGAHDWVPFERMETHGDPISRDLIVRQGGMSFGWAGEGYRSGMAVLLRASGATHTSSPVVAAQRVEVKVDTPSVDAYQRVLEDFEAAMDRPDLESAGSLQMSAFELMQQPDWLQWRSMFVDAYGRRVPFLRAKGRRVAALYWTDERREFAEKAIEAVGDKEAFSIADVAELAVSLDHLRRLVHAENVVPLASLSRRLREVGVSRPKELANWLRDNREVHFEGKMVCSGPEPSLLPQRATVPPFKKHHSSRDDMNDEQRRFYDEVAVRAFEAFRPVDLDGSISYGFAYLYGVVREHAERPTRTRSVLEWFSDTYSDSSLGRYAVQWLADLSYIRGDFARGVEVHRRIGLPLDIYLALAQPLGLRLVASDVRAWLAADPGLTQTGMFMRDDVDDGLQHVLDEFHDANGRSVVEDWWHRLAIQRRQGEPAPLVEDELLGFMCQSDVDMRIGWADHGAHLYDRARMAFRGVLGYNAEIPWPDRYPNCYWYGELIWARLRAAYRLAENRVRESKGLARVGEGWVSEVALLNAIREAFPNERVVHQGRPKWLKPQSLDIFLPDRKVGIEYQGVQHSQPVGRFGGDVAFVSQQTRDARKRRLCAENSCQLIEVHPDYDRDRVLAQIRQALAS</sequence>
<dbReference type="Gene3D" id="3.40.960.10">
    <property type="entry name" value="VSR Endonuclease"/>
    <property type="match status" value="1"/>
</dbReference>
<dbReference type="KEGG" id="mprt:ET475_13595"/>
<name>A0A4P6EI55_9MICO</name>
<accession>A0A4P6EI55</accession>